<proteinExistence type="predicted"/>
<evidence type="ECO:0000313" key="2">
    <source>
        <dbReference type="Proteomes" id="UP000556201"/>
    </source>
</evidence>
<dbReference type="RefSeq" id="WP_221415054.1">
    <property type="nucleotide sequence ID" value="NZ_JACHLJ010000001.1"/>
</dbReference>
<dbReference type="EMBL" id="JACHLJ010000001">
    <property type="protein sequence ID" value="MBB5770174.1"/>
    <property type="molecule type" value="Genomic_DNA"/>
</dbReference>
<organism evidence="1 2">
    <name type="scientific">Brevundimonas vesicularis</name>
    <name type="common">Pseudomonas vesicularis</name>
    <dbReference type="NCBI Taxonomy" id="41276"/>
    <lineage>
        <taxon>Bacteria</taxon>
        <taxon>Pseudomonadati</taxon>
        <taxon>Pseudomonadota</taxon>
        <taxon>Alphaproteobacteria</taxon>
        <taxon>Caulobacterales</taxon>
        <taxon>Caulobacteraceae</taxon>
        <taxon>Brevundimonas</taxon>
    </lineage>
</organism>
<name>A0A7W9L4D2_BREVE</name>
<sequence length="54" mass="5825">MLATLPAEPTAGDLDAAYLLRGAQIVACDGARRLAVETLLAERAMQDAQVRRRD</sequence>
<dbReference type="AlphaFoldDB" id="A0A7W9L4D2"/>
<dbReference type="Proteomes" id="UP000556201">
    <property type="component" value="Unassembled WGS sequence"/>
</dbReference>
<accession>A0A7W9L4D2</accession>
<gene>
    <name evidence="1" type="ORF">HNP47_000143</name>
</gene>
<reference evidence="1 2" key="1">
    <citation type="submission" date="2020-08" db="EMBL/GenBank/DDBJ databases">
        <title>Functional genomics of gut bacteria from endangered species of beetles.</title>
        <authorList>
            <person name="Carlos-Shanley C."/>
        </authorList>
    </citation>
    <scope>NUCLEOTIDE SEQUENCE [LARGE SCALE GENOMIC DNA]</scope>
    <source>
        <strain evidence="1 2">S00192</strain>
    </source>
</reference>
<protein>
    <submittedName>
        <fullName evidence="1">Uncharacterized protein</fullName>
    </submittedName>
</protein>
<evidence type="ECO:0000313" key="1">
    <source>
        <dbReference type="EMBL" id="MBB5770174.1"/>
    </source>
</evidence>
<comment type="caution">
    <text evidence="1">The sequence shown here is derived from an EMBL/GenBank/DDBJ whole genome shotgun (WGS) entry which is preliminary data.</text>
</comment>